<dbReference type="AlphaFoldDB" id="A0A540X4D6"/>
<sequence>MTPEQMQEVAKSLGPLVAAQLMEQAKGQREGLAGLMGSKSKPEDNQVPGILKSLNGFGAYLKAVVNAGRNPTREAVLEQAKRFGGADVQKAVQESVFSSAGVLVPVQEAGEMIEFLRPDSVVLALGARTVPFKGELHFGKKTGSVTFKWIGEGEKVEKSQPSHGKVVLKAHKAMILADISNDLLRNPAVGDAGVAEDFREATADGMDEAALNGDGQGPNPKGVLAQMDSSHSKARSGTSADHYLADVDGMVEDVLKANIKLRRPGFLLHPTRETALLGLKDGGTWIFRDEMLNRGTLRGFPYKASTRIAPSRILFGTWDQLLYGVDTELVLSEHDVRAEYDETTLRGICRGDFKLRHDKAFSERKGY</sequence>
<feature type="domain" description="Phage capsid-like C-terminal" evidence="2">
    <location>
        <begin position="101"/>
        <end position="361"/>
    </location>
</feature>
<dbReference type="Proteomes" id="UP000315369">
    <property type="component" value="Unassembled WGS sequence"/>
</dbReference>
<evidence type="ECO:0000259" key="2">
    <source>
        <dbReference type="Pfam" id="PF05065"/>
    </source>
</evidence>
<comment type="caution">
    <text evidence="3">The sequence shown here is derived from an EMBL/GenBank/DDBJ whole genome shotgun (WGS) entry which is preliminary data.</text>
</comment>
<dbReference type="Pfam" id="PF05065">
    <property type="entry name" value="Phage_capsid"/>
    <property type="match status" value="1"/>
</dbReference>
<gene>
    <name evidence="3" type="ORF">FJV41_09995</name>
</gene>
<keyword evidence="4" id="KW-1185">Reference proteome</keyword>
<dbReference type="OrthoDB" id="5486259at2"/>
<accession>A0A540X4D6</accession>
<evidence type="ECO:0000256" key="1">
    <source>
        <dbReference type="ARBA" id="ARBA00004328"/>
    </source>
</evidence>
<protein>
    <submittedName>
        <fullName evidence="3">Phage major capsid protein</fullName>
    </submittedName>
</protein>
<reference evidence="3 4" key="1">
    <citation type="submission" date="2019-06" db="EMBL/GenBank/DDBJ databases">
        <authorList>
            <person name="Livingstone P."/>
            <person name="Whitworth D."/>
        </authorList>
    </citation>
    <scope>NUCLEOTIDE SEQUENCE [LARGE SCALE GENOMIC DNA]</scope>
    <source>
        <strain evidence="3 4">AM401</strain>
    </source>
</reference>
<proteinExistence type="predicted"/>
<evidence type="ECO:0000313" key="3">
    <source>
        <dbReference type="EMBL" id="TQF16112.1"/>
    </source>
</evidence>
<dbReference type="InterPro" id="IPR024455">
    <property type="entry name" value="Phage_capsid"/>
</dbReference>
<name>A0A540X4D6_9BACT</name>
<dbReference type="EMBL" id="VIFM01000029">
    <property type="protein sequence ID" value="TQF16112.1"/>
    <property type="molecule type" value="Genomic_DNA"/>
</dbReference>
<dbReference type="InterPro" id="IPR054612">
    <property type="entry name" value="Phage_capsid-like_C"/>
</dbReference>
<organism evidence="3 4">
    <name type="scientific">Myxococcus llanfairpwllgwyngyllgogerychwyrndrobwllllantysiliogogogochensis</name>
    <dbReference type="NCBI Taxonomy" id="2590453"/>
    <lineage>
        <taxon>Bacteria</taxon>
        <taxon>Pseudomonadati</taxon>
        <taxon>Myxococcota</taxon>
        <taxon>Myxococcia</taxon>
        <taxon>Myxococcales</taxon>
        <taxon>Cystobacterineae</taxon>
        <taxon>Myxococcaceae</taxon>
        <taxon>Myxococcus</taxon>
    </lineage>
</organism>
<dbReference type="SUPFAM" id="SSF56563">
    <property type="entry name" value="Major capsid protein gp5"/>
    <property type="match status" value="1"/>
</dbReference>
<dbReference type="NCBIfam" id="TIGR01554">
    <property type="entry name" value="major_cap_HK97"/>
    <property type="match status" value="1"/>
</dbReference>
<comment type="subcellular location">
    <subcellularLocation>
        <location evidence="1">Virion</location>
    </subcellularLocation>
</comment>
<dbReference type="Gene3D" id="3.30.2400.10">
    <property type="entry name" value="Major capsid protein gp5"/>
    <property type="match status" value="1"/>
</dbReference>
<evidence type="ECO:0000313" key="4">
    <source>
        <dbReference type="Proteomes" id="UP000315369"/>
    </source>
</evidence>
<dbReference type="RefSeq" id="WP_141642207.1">
    <property type="nucleotide sequence ID" value="NZ_VIFM01000029.1"/>
</dbReference>